<dbReference type="InterPro" id="IPR022417">
    <property type="entry name" value="Porphobilin_deaminase_N"/>
</dbReference>
<evidence type="ECO:0000256" key="7">
    <source>
        <dbReference type="ARBA" id="ARBA00048169"/>
    </source>
</evidence>
<evidence type="ECO:0000256" key="2">
    <source>
        <dbReference type="ARBA" id="ARBA00004735"/>
    </source>
</evidence>
<gene>
    <name evidence="8 11" type="primary">hemC</name>
    <name evidence="11" type="ORF">VEIDISOL_00538</name>
</gene>
<evidence type="ECO:0000256" key="5">
    <source>
        <dbReference type="ARBA" id="ARBA00022679"/>
    </source>
</evidence>
<evidence type="ECO:0000256" key="3">
    <source>
        <dbReference type="ARBA" id="ARBA00005638"/>
    </source>
</evidence>
<dbReference type="EMBL" id="ACIK02000004">
    <property type="protein sequence ID" value="EEP66455.1"/>
    <property type="molecule type" value="Genomic_DNA"/>
</dbReference>
<dbReference type="GO" id="GO:0005737">
    <property type="term" value="C:cytoplasm"/>
    <property type="evidence" value="ECO:0007669"/>
    <property type="project" value="UniProtKB-UniRule"/>
</dbReference>
<dbReference type="PRINTS" id="PR00151">
    <property type="entry name" value="PORPHBDMNASE"/>
</dbReference>
<dbReference type="GO" id="GO:0006782">
    <property type="term" value="P:protoporphyrinogen IX biosynthetic process"/>
    <property type="evidence" value="ECO:0007669"/>
    <property type="project" value="UniProtKB-UniRule"/>
</dbReference>
<proteinExistence type="inferred from homology"/>
<accession>C4FNJ7</accession>
<comment type="catalytic activity">
    <reaction evidence="7 8">
        <text>4 porphobilinogen + H2O = hydroxymethylbilane + 4 NH4(+)</text>
        <dbReference type="Rhea" id="RHEA:13185"/>
        <dbReference type="ChEBI" id="CHEBI:15377"/>
        <dbReference type="ChEBI" id="CHEBI:28938"/>
        <dbReference type="ChEBI" id="CHEBI:57845"/>
        <dbReference type="ChEBI" id="CHEBI:58126"/>
        <dbReference type="EC" id="2.5.1.61"/>
    </reaction>
</comment>
<dbReference type="Pfam" id="PF03900">
    <property type="entry name" value="Porphobil_deamC"/>
    <property type="match status" value="1"/>
</dbReference>
<comment type="caution">
    <text evidence="11">The sequence shown here is derived from an EMBL/GenBank/DDBJ whole genome shotgun (WGS) entry which is preliminary data.</text>
</comment>
<comment type="similarity">
    <text evidence="3 8">Belongs to the HMBS family.</text>
</comment>
<comment type="function">
    <text evidence="1 8">Tetrapolymerization of the monopyrrole PBG into the hydroxymethylbilane pre-uroporphyrinogen in several discrete steps.</text>
</comment>
<dbReference type="Gene3D" id="3.30.160.40">
    <property type="entry name" value="Porphobilinogen deaminase, C-terminal domain"/>
    <property type="match status" value="1"/>
</dbReference>
<dbReference type="InterPro" id="IPR022419">
    <property type="entry name" value="Porphobilin_deaminase_cofac_BS"/>
</dbReference>
<dbReference type="HAMAP" id="MF_00260">
    <property type="entry name" value="Porphobil_deam"/>
    <property type="match status" value="1"/>
</dbReference>
<keyword evidence="6 8" id="KW-0627">Porphyrin biosynthesis</keyword>
<dbReference type="SUPFAM" id="SSF54782">
    <property type="entry name" value="Porphobilinogen deaminase (hydroxymethylbilane synthase), C-terminal domain"/>
    <property type="match status" value="1"/>
</dbReference>
<feature type="domain" description="Porphobilinogen deaminase C-terminal" evidence="10">
    <location>
        <begin position="233"/>
        <end position="301"/>
    </location>
</feature>
<dbReference type="EC" id="2.5.1.61" evidence="8"/>
<reference evidence="11" key="1">
    <citation type="submission" date="2009-04" db="EMBL/GenBank/DDBJ databases">
        <authorList>
            <person name="Weinstock G."/>
            <person name="Sodergren E."/>
            <person name="Clifton S."/>
            <person name="Fulton L."/>
            <person name="Fulton B."/>
            <person name="Courtney L."/>
            <person name="Fronick C."/>
            <person name="Harrison M."/>
            <person name="Strong C."/>
            <person name="Farmer C."/>
            <person name="Delahaunty K."/>
            <person name="Markovic C."/>
            <person name="Hall O."/>
            <person name="Minx P."/>
            <person name="Tomlinson C."/>
            <person name="Mitreva M."/>
            <person name="Nelson J."/>
            <person name="Hou S."/>
            <person name="Wollam A."/>
            <person name="Pepin K.H."/>
            <person name="Johnson M."/>
            <person name="Bhonagiri V."/>
            <person name="Nash W.E."/>
            <person name="Warren W."/>
            <person name="Chinwalla A."/>
            <person name="Mardis E.R."/>
            <person name="Wilson R.K."/>
        </authorList>
    </citation>
    <scope>NUCLEOTIDE SEQUENCE [LARGE SCALE GENOMIC DNA]</scope>
    <source>
        <strain evidence="11">ATCC 17748</strain>
    </source>
</reference>
<dbReference type="InterPro" id="IPR000860">
    <property type="entry name" value="HemC"/>
</dbReference>
<dbReference type="FunFam" id="3.40.190.10:FF:000004">
    <property type="entry name" value="Porphobilinogen deaminase"/>
    <property type="match status" value="1"/>
</dbReference>
<dbReference type="NCBIfam" id="TIGR00212">
    <property type="entry name" value="hemC"/>
    <property type="match status" value="1"/>
</dbReference>
<sequence>MRKKANAMRDHIRIGTRKSALALWQAEHISAELQRLYPNITVELVHFNTKGDRILEKPLAQVGGKGLFTAELEEAMHKGDIDIAVHSLKDMPTELPEGLTLGAISAREVPYDALVSPVYKTLDKLPEGACVGTSSLRRQAQLLHVRPDLKVEVIRGNVQTRLSKIETEKLDGVILAQAGLKRLGLDDQITQVFKADEMIPAVGQGALAIECRADDTEMLEMLAPINDEATRYAVEGERSFLRQLNGGCQVPMGVHGTINKGQLILKAMIASLDGKTVYEGEISGPAKKAEILGKNLAKALYEEGGKHIVDALIEEGIIK</sequence>
<feature type="domain" description="Porphobilinogen deaminase N-terminal" evidence="9">
    <location>
        <begin position="12"/>
        <end position="219"/>
    </location>
</feature>
<comment type="miscellaneous">
    <text evidence="8">The porphobilinogen subunits are added to the dipyrromethane group.</text>
</comment>
<organism evidence="11 12">
    <name type="scientific">Veillonella dispar ATCC 17748</name>
    <dbReference type="NCBI Taxonomy" id="546273"/>
    <lineage>
        <taxon>Bacteria</taxon>
        <taxon>Bacillati</taxon>
        <taxon>Bacillota</taxon>
        <taxon>Negativicutes</taxon>
        <taxon>Veillonellales</taxon>
        <taxon>Veillonellaceae</taxon>
        <taxon>Veillonella</taxon>
    </lineage>
</organism>
<evidence type="ECO:0000256" key="8">
    <source>
        <dbReference type="HAMAP-Rule" id="MF_00260"/>
    </source>
</evidence>
<evidence type="ECO:0000256" key="4">
    <source>
        <dbReference type="ARBA" id="ARBA00011245"/>
    </source>
</evidence>
<evidence type="ECO:0000259" key="10">
    <source>
        <dbReference type="Pfam" id="PF03900"/>
    </source>
</evidence>
<evidence type="ECO:0000256" key="6">
    <source>
        <dbReference type="ARBA" id="ARBA00023244"/>
    </source>
</evidence>
<dbReference type="InterPro" id="IPR022418">
    <property type="entry name" value="Porphobilinogen_deaminase_C"/>
</dbReference>
<dbReference type="AlphaFoldDB" id="C4FNJ7"/>
<dbReference type="PANTHER" id="PTHR11557">
    <property type="entry name" value="PORPHOBILINOGEN DEAMINASE"/>
    <property type="match status" value="1"/>
</dbReference>
<keyword evidence="12" id="KW-1185">Reference proteome</keyword>
<dbReference type="FunFam" id="3.40.190.10:FF:000005">
    <property type="entry name" value="Porphobilinogen deaminase"/>
    <property type="match status" value="1"/>
</dbReference>
<evidence type="ECO:0000313" key="11">
    <source>
        <dbReference type="EMBL" id="EEP66455.1"/>
    </source>
</evidence>
<comment type="subunit">
    <text evidence="4 8">Monomer.</text>
</comment>
<dbReference type="HOGENOM" id="CLU_019704_0_2_9"/>
<dbReference type="PIRSF" id="PIRSF001438">
    <property type="entry name" value="4pyrrol_synth_OHMeBilane_synth"/>
    <property type="match status" value="1"/>
</dbReference>
<dbReference type="eggNOG" id="COG0181">
    <property type="taxonomic scope" value="Bacteria"/>
</dbReference>
<dbReference type="CDD" id="cd13646">
    <property type="entry name" value="PBP2_EcHMBS_like"/>
    <property type="match status" value="1"/>
</dbReference>
<comment type="pathway">
    <text evidence="2">Porphyrin-containing compound metabolism; protoporphyrin-IX biosynthesis; coproporphyrinogen-III from 5-aminolevulinate: step 2/4.</text>
</comment>
<comment type="cofactor">
    <cofactor evidence="8">
        <name>dipyrromethane</name>
        <dbReference type="ChEBI" id="CHEBI:60342"/>
    </cofactor>
    <text evidence="8">Binds 1 dipyrromethane group covalently.</text>
</comment>
<keyword evidence="5 8" id="KW-0808">Transferase</keyword>
<dbReference type="GO" id="GO:0004418">
    <property type="term" value="F:hydroxymethylbilane synthase activity"/>
    <property type="evidence" value="ECO:0007669"/>
    <property type="project" value="UniProtKB-UniRule"/>
</dbReference>
<dbReference type="PROSITE" id="PS00533">
    <property type="entry name" value="PORPHOBILINOGEN_DEAM"/>
    <property type="match status" value="1"/>
</dbReference>
<evidence type="ECO:0000313" key="12">
    <source>
        <dbReference type="Proteomes" id="UP000003529"/>
    </source>
</evidence>
<dbReference type="PANTHER" id="PTHR11557:SF0">
    <property type="entry name" value="PORPHOBILINOGEN DEAMINASE"/>
    <property type="match status" value="1"/>
</dbReference>
<feature type="modified residue" description="S-(dipyrrolylmethanemethyl)cysteine" evidence="8">
    <location>
        <position position="248"/>
    </location>
</feature>
<evidence type="ECO:0000259" key="9">
    <source>
        <dbReference type="Pfam" id="PF01379"/>
    </source>
</evidence>
<dbReference type="InterPro" id="IPR036803">
    <property type="entry name" value="Porphobilinogen_deaminase_C_sf"/>
</dbReference>
<dbReference type="SUPFAM" id="SSF53850">
    <property type="entry name" value="Periplasmic binding protein-like II"/>
    <property type="match status" value="1"/>
</dbReference>
<evidence type="ECO:0000256" key="1">
    <source>
        <dbReference type="ARBA" id="ARBA00002869"/>
    </source>
</evidence>
<name>C4FNJ7_9FIRM</name>
<protein>
    <recommendedName>
        <fullName evidence="8">Porphobilinogen deaminase</fullName>
        <shortName evidence="8">PBG</shortName>
        <ecNumber evidence="8">2.5.1.61</ecNumber>
    </recommendedName>
    <alternativeName>
        <fullName evidence="8">Hydroxymethylbilane synthase</fullName>
        <shortName evidence="8">HMBS</shortName>
    </alternativeName>
    <alternativeName>
        <fullName evidence="8">Pre-uroporphyrinogen synthase</fullName>
    </alternativeName>
</protein>
<dbReference type="Pfam" id="PF01379">
    <property type="entry name" value="Porphobil_deam"/>
    <property type="match status" value="1"/>
</dbReference>
<dbReference type="Gene3D" id="3.40.190.10">
    <property type="entry name" value="Periplasmic binding protein-like II"/>
    <property type="match status" value="2"/>
</dbReference>
<dbReference type="Proteomes" id="UP000003529">
    <property type="component" value="Unassembled WGS sequence"/>
</dbReference>